<dbReference type="OrthoDB" id="115386at2157"/>
<feature type="domain" description="Alkyl hydroperoxide reductase subunit C/ Thiol specific antioxidant" evidence="2">
    <location>
        <begin position="69"/>
        <end position="162"/>
    </location>
</feature>
<dbReference type="GO" id="GO:0016491">
    <property type="term" value="F:oxidoreductase activity"/>
    <property type="evidence" value="ECO:0007669"/>
    <property type="project" value="InterPro"/>
</dbReference>
<evidence type="ECO:0000313" key="4">
    <source>
        <dbReference type="Proteomes" id="UP000199199"/>
    </source>
</evidence>
<dbReference type="CDD" id="cd02966">
    <property type="entry name" value="TlpA_like_family"/>
    <property type="match status" value="1"/>
</dbReference>
<dbReference type="InterPro" id="IPR017937">
    <property type="entry name" value="Thioredoxin_CS"/>
</dbReference>
<proteinExistence type="predicted"/>
<keyword evidence="4" id="KW-1185">Reference proteome</keyword>
<dbReference type="SUPFAM" id="SSF52833">
    <property type="entry name" value="Thioredoxin-like"/>
    <property type="match status" value="1"/>
</dbReference>
<dbReference type="InterPro" id="IPR036249">
    <property type="entry name" value="Thioredoxin-like_sf"/>
</dbReference>
<protein>
    <submittedName>
        <fullName evidence="3">AhpC/TSA family protein</fullName>
    </submittedName>
</protein>
<dbReference type="Pfam" id="PF00578">
    <property type="entry name" value="AhpC-TSA"/>
    <property type="match status" value="1"/>
</dbReference>
<dbReference type="PANTHER" id="PTHR42852:SF13">
    <property type="entry name" value="PROTEIN DIPZ"/>
    <property type="match status" value="1"/>
</dbReference>
<evidence type="ECO:0000313" key="3">
    <source>
        <dbReference type="EMBL" id="SFS72960.1"/>
    </source>
</evidence>
<dbReference type="Gene3D" id="3.40.30.10">
    <property type="entry name" value="Glutaredoxin"/>
    <property type="match status" value="1"/>
</dbReference>
<sequence>MKRREAIAGVASLGTLGSGVALWQTGVPSFGGETDSSERDSGNEDDGPPTVRTIDAGASEAGTQVLPPEGTISVLNFFVTYCGYCKQQMGPLAEARAEIDDDVRFLSITTQTIGKTLEKDRLREWWKDYDGAWDVGHGSTYSFRQQYDVIGTPVTLVIDEAGETVLNSDASIVSSGAIVGAVNEARDGESA</sequence>
<accession>A0A1I6S7V7</accession>
<evidence type="ECO:0000256" key="1">
    <source>
        <dbReference type="SAM" id="MobiDB-lite"/>
    </source>
</evidence>
<name>A0A1I6S7V7_9EURY</name>
<dbReference type="Proteomes" id="UP000199199">
    <property type="component" value="Unassembled WGS sequence"/>
</dbReference>
<gene>
    <name evidence="3" type="ORF">SAMN04488556_2475</name>
</gene>
<dbReference type="PANTHER" id="PTHR42852">
    <property type="entry name" value="THIOL:DISULFIDE INTERCHANGE PROTEIN DSBE"/>
    <property type="match status" value="1"/>
</dbReference>
<dbReference type="GO" id="GO:0016209">
    <property type="term" value="F:antioxidant activity"/>
    <property type="evidence" value="ECO:0007669"/>
    <property type="project" value="InterPro"/>
</dbReference>
<dbReference type="EMBL" id="FOZS01000002">
    <property type="protein sequence ID" value="SFS72960.1"/>
    <property type="molecule type" value="Genomic_DNA"/>
</dbReference>
<reference evidence="4" key="1">
    <citation type="submission" date="2016-10" db="EMBL/GenBank/DDBJ databases">
        <authorList>
            <person name="Varghese N."/>
            <person name="Submissions S."/>
        </authorList>
    </citation>
    <scope>NUCLEOTIDE SEQUENCE [LARGE SCALE GENOMIC DNA]</scope>
    <source>
        <strain evidence="4">DSM 22427</strain>
    </source>
</reference>
<dbReference type="PROSITE" id="PS00194">
    <property type="entry name" value="THIOREDOXIN_1"/>
    <property type="match status" value="1"/>
</dbReference>
<dbReference type="InterPro" id="IPR050553">
    <property type="entry name" value="Thioredoxin_ResA/DsbE_sf"/>
</dbReference>
<dbReference type="AlphaFoldDB" id="A0A1I6S7V7"/>
<dbReference type="RefSeq" id="WP_092904931.1">
    <property type="nucleotide sequence ID" value="NZ_FOZS01000002.1"/>
</dbReference>
<evidence type="ECO:0000259" key="2">
    <source>
        <dbReference type="Pfam" id="PF00578"/>
    </source>
</evidence>
<feature type="region of interest" description="Disordered" evidence="1">
    <location>
        <begin position="27"/>
        <end position="54"/>
    </location>
</feature>
<organism evidence="3 4">
    <name type="scientific">Halostagnicola kamekurae</name>
    <dbReference type="NCBI Taxonomy" id="619731"/>
    <lineage>
        <taxon>Archaea</taxon>
        <taxon>Methanobacteriati</taxon>
        <taxon>Methanobacteriota</taxon>
        <taxon>Stenosarchaea group</taxon>
        <taxon>Halobacteria</taxon>
        <taxon>Halobacteriales</taxon>
        <taxon>Natrialbaceae</taxon>
        <taxon>Halostagnicola</taxon>
    </lineage>
</organism>
<dbReference type="InterPro" id="IPR000866">
    <property type="entry name" value="AhpC/TSA"/>
</dbReference>